<protein>
    <submittedName>
        <fullName evidence="3">Uncharacterized protein</fullName>
    </submittedName>
</protein>
<accession>A0A915DE19</accession>
<feature type="region of interest" description="Disordered" evidence="1">
    <location>
        <begin position="484"/>
        <end position="508"/>
    </location>
</feature>
<feature type="region of interest" description="Disordered" evidence="1">
    <location>
        <begin position="542"/>
        <end position="614"/>
    </location>
</feature>
<feature type="compositionally biased region" description="Polar residues" evidence="1">
    <location>
        <begin position="425"/>
        <end position="443"/>
    </location>
</feature>
<sequence length="614" mass="65992">MSTKSDSESEFVDAVEAIDVFRQPSTSSAYSQQYSDENAVPPCVSPTSMFTKTGLFQNQMNEATVKNASRHGRLAMLRNRMKNEFGPGSGSSQILMGTRTTLNPTALPWLPGAGILDSISTRAVPVPFLPDGIHSTHTYSTSFSAGLVRSGTAEFAAQDSVDSEIDELGGEPKELIKHLLNSQPNIPPPPLPMSTERPQNFESDFQEPTSPVGFASSSPSYPPPLPPRRSATSKLPAAMLDIQNSPKRTMKALEVLSSSPISLYDTYGKKALAKSMKSGPFPPPSSSKSNSLNRGCSPNDVIVSAVCEEDQRINSAHGIIQQLTFSVLSNPLPESSDSVKKTATEEGAGNKLQTTFSKCCSRLTSSLAKFPSHAANKELAAVGEESSITPARSPVPIPKMLVTPHYENLSIENEFTQKLHEEQPMASTSAISNENNNKSGTLHESTKERSSSNEMPGSTSKPMRTLSHVDSIDPVTRDVQRRMSSLNDPNCLSVNQKEDDSLSTNSSRSSIRQAQAFMRSYGSSATGFVKGAVANTVQKAKNVVSASKSSKALADKVDDQEENEEESESDGEGTASISDHLTSIKSPAPSATICRPKNAKKGPFDFDQLKSYKS</sequence>
<name>A0A915DE19_9BILA</name>
<dbReference type="Proteomes" id="UP000887574">
    <property type="component" value="Unplaced"/>
</dbReference>
<evidence type="ECO:0000256" key="1">
    <source>
        <dbReference type="SAM" id="MobiDB-lite"/>
    </source>
</evidence>
<feature type="compositionally biased region" description="Acidic residues" evidence="1">
    <location>
        <begin position="558"/>
        <end position="571"/>
    </location>
</feature>
<feature type="compositionally biased region" description="Polar residues" evidence="1">
    <location>
        <begin position="196"/>
        <end position="209"/>
    </location>
</feature>
<dbReference type="WBParaSite" id="jg18943">
    <property type="protein sequence ID" value="jg18943"/>
    <property type="gene ID" value="jg18943"/>
</dbReference>
<feature type="compositionally biased region" description="Polar residues" evidence="1">
    <location>
        <begin position="452"/>
        <end position="462"/>
    </location>
</feature>
<feature type="region of interest" description="Disordered" evidence="1">
    <location>
        <begin position="420"/>
        <end position="472"/>
    </location>
</feature>
<dbReference type="AlphaFoldDB" id="A0A915DE19"/>
<feature type="compositionally biased region" description="Polar residues" evidence="1">
    <location>
        <begin position="484"/>
        <end position="495"/>
    </location>
</feature>
<organism evidence="2 3">
    <name type="scientific">Ditylenchus dipsaci</name>
    <dbReference type="NCBI Taxonomy" id="166011"/>
    <lineage>
        <taxon>Eukaryota</taxon>
        <taxon>Metazoa</taxon>
        <taxon>Ecdysozoa</taxon>
        <taxon>Nematoda</taxon>
        <taxon>Chromadorea</taxon>
        <taxon>Rhabditida</taxon>
        <taxon>Tylenchina</taxon>
        <taxon>Tylenchomorpha</taxon>
        <taxon>Sphaerularioidea</taxon>
        <taxon>Anguinidae</taxon>
        <taxon>Anguininae</taxon>
        <taxon>Ditylenchus</taxon>
    </lineage>
</organism>
<evidence type="ECO:0000313" key="2">
    <source>
        <dbReference type="Proteomes" id="UP000887574"/>
    </source>
</evidence>
<proteinExistence type="predicted"/>
<keyword evidence="2" id="KW-1185">Reference proteome</keyword>
<feature type="region of interest" description="Disordered" evidence="1">
    <location>
        <begin position="180"/>
        <end position="233"/>
    </location>
</feature>
<feature type="compositionally biased region" description="Polar residues" evidence="1">
    <location>
        <begin position="575"/>
        <end position="585"/>
    </location>
</feature>
<reference evidence="3" key="1">
    <citation type="submission" date="2022-11" db="UniProtKB">
        <authorList>
            <consortium name="WormBaseParasite"/>
        </authorList>
    </citation>
    <scope>IDENTIFICATION</scope>
</reference>
<feature type="compositionally biased region" description="Basic and acidic residues" evidence="1">
    <location>
        <begin position="602"/>
        <end position="614"/>
    </location>
</feature>
<evidence type="ECO:0000313" key="3">
    <source>
        <dbReference type="WBParaSite" id="jg18943"/>
    </source>
</evidence>
<feature type="compositionally biased region" description="Low complexity" evidence="1">
    <location>
        <begin position="542"/>
        <end position="552"/>
    </location>
</feature>
<feature type="region of interest" description="Disordered" evidence="1">
    <location>
        <begin position="274"/>
        <end position="294"/>
    </location>
</feature>